<dbReference type="Proteomes" id="UP000283841">
    <property type="component" value="Unassembled WGS sequence"/>
</dbReference>
<dbReference type="RefSeq" id="XP_028488029.1">
    <property type="nucleotide sequence ID" value="XM_028630021.1"/>
</dbReference>
<gene>
    <name evidence="3" type="ORF">C8Q69DRAFT_458771</name>
</gene>
<sequence>MSAFEEFHHEERVTLIENLDRALSGMAKLSSATWACLWLSDIEKLRGFVTRAETCPEDILQQLENHDVEHLRKWTSPRVPASTATSTTTVPRKRTATESPTRLPRPVQSSVTNQRSEAAKNACSERDRGACIIEKVQDPVDKCHIFPFALGKEPEGSTQFLFWARLKTYWSAAKIEAWKRQVTGRDRTEHCANLICLSPSAHRLWGKARFALKPFEPSEDKKKMDLQFFWMPTYQYAKIARLTTPPSIPSDLRHGNLNAKLWNGDQDKCILSGDIITITTEDPENHPLPSFELLQMQWVLNRVVAISGAADVTDDELDDDDDASGDMYPLLEETLSSPSMSAVFSQPASRQPSQSPSRQRGTKENQSPQRSSSKVRELHDTSSTSPRRLPLR</sequence>
<proteinExistence type="predicted"/>
<evidence type="ECO:0000259" key="2">
    <source>
        <dbReference type="Pfam" id="PF13391"/>
    </source>
</evidence>
<dbReference type="EMBL" id="RCNU01000002">
    <property type="protein sequence ID" value="RWQ98384.1"/>
    <property type="molecule type" value="Genomic_DNA"/>
</dbReference>
<feature type="domain" description="HNH nuclease" evidence="2">
    <location>
        <begin position="131"/>
        <end position="212"/>
    </location>
</feature>
<dbReference type="VEuPathDB" id="FungiDB:C8Q69DRAFT_458771"/>
<feature type="compositionally biased region" description="Polar residues" evidence="1">
    <location>
        <begin position="107"/>
        <end position="116"/>
    </location>
</feature>
<accession>A0A443I2U0</accession>
<feature type="compositionally biased region" description="Polar residues" evidence="1">
    <location>
        <begin position="335"/>
        <end position="344"/>
    </location>
</feature>
<comment type="caution">
    <text evidence="3">The sequence shown here is derived from an EMBL/GenBank/DDBJ whole genome shotgun (WGS) entry which is preliminary data.</text>
</comment>
<protein>
    <recommendedName>
        <fullName evidence="2">HNH nuclease domain-containing protein</fullName>
    </recommendedName>
</protein>
<feature type="compositionally biased region" description="Low complexity" evidence="1">
    <location>
        <begin position="76"/>
        <end position="90"/>
    </location>
</feature>
<organism evidence="3 4">
    <name type="scientific">Byssochlamys spectabilis</name>
    <name type="common">Paecilomyces variotii</name>
    <dbReference type="NCBI Taxonomy" id="264951"/>
    <lineage>
        <taxon>Eukaryota</taxon>
        <taxon>Fungi</taxon>
        <taxon>Dikarya</taxon>
        <taxon>Ascomycota</taxon>
        <taxon>Pezizomycotina</taxon>
        <taxon>Eurotiomycetes</taxon>
        <taxon>Eurotiomycetidae</taxon>
        <taxon>Eurotiales</taxon>
        <taxon>Thermoascaceae</taxon>
        <taxon>Paecilomyces</taxon>
    </lineage>
</organism>
<name>A0A443I2U0_BYSSP</name>
<dbReference type="AlphaFoldDB" id="A0A443I2U0"/>
<feature type="region of interest" description="Disordered" evidence="1">
    <location>
        <begin position="335"/>
        <end position="392"/>
    </location>
</feature>
<keyword evidence="4" id="KW-1185">Reference proteome</keyword>
<evidence type="ECO:0000313" key="3">
    <source>
        <dbReference type="EMBL" id="RWQ98384.1"/>
    </source>
</evidence>
<reference evidence="3 4" key="1">
    <citation type="journal article" date="2018" name="Front. Microbiol.">
        <title>Genomic and genetic insights into a cosmopolitan fungus, Paecilomyces variotii (Eurotiales).</title>
        <authorList>
            <person name="Urquhart A.S."/>
            <person name="Mondo S.J."/>
            <person name="Makela M.R."/>
            <person name="Hane J.K."/>
            <person name="Wiebenga A."/>
            <person name="He G."/>
            <person name="Mihaltcheva S."/>
            <person name="Pangilinan J."/>
            <person name="Lipzen A."/>
            <person name="Barry K."/>
            <person name="de Vries R.P."/>
            <person name="Grigoriev I.V."/>
            <person name="Idnurm A."/>
        </authorList>
    </citation>
    <scope>NUCLEOTIDE SEQUENCE [LARGE SCALE GENOMIC DNA]</scope>
    <source>
        <strain evidence="3 4">CBS 101075</strain>
    </source>
</reference>
<feature type="region of interest" description="Disordered" evidence="1">
    <location>
        <begin position="72"/>
        <end position="119"/>
    </location>
</feature>
<dbReference type="InterPro" id="IPR003615">
    <property type="entry name" value="HNH_nuc"/>
</dbReference>
<feature type="compositionally biased region" description="Low complexity" evidence="1">
    <location>
        <begin position="345"/>
        <end position="359"/>
    </location>
</feature>
<evidence type="ECO:0000313" key="4">
    <source>
        <dbReference type="Proteomes" id="UP000283841"/>
    </source>
</evidence>
<evidence type="ECO:0000256" key="1">
    <source>
        <dbReference type="SAM" id="MobiDB-lite"/>
    </source>
</evidence>
<dbReference type="GeneID" id="39599298"/>
<dbReference type="Pfam" id="PF13391">
    <property type="entry name" value="HNH_2"/>
    <property type="match status" value="1"/>
</dbReference>